<proteinExistence type="predicted"/>
<evidence type="ECO:0000313" key="4">
    <source>
        <dbReference type="Proteomes" id="UP001626550"/>
    </source>
</evidence>
<dbReference type="CDD" id="cd00593">
    <property type="entry name" value="RIBOc"/>
    <property type="match status" value="2"/>
</dbReference>
<keyword evidence="1" id="KW-0378">Hydrolase</keyword>
<name>A0ABD2QBD8_9PLAT</name>
<evidence type="ECO:0000256" key="1">
    <source>
        <dbReference type="ARBA" id="ARBA00022801"/>
    </source>
</evidence>
<dbReference type="Proteomes" id="UP001626550">
    <property type="component" value="Unassembled WGS sequence"/>
</dbReference>
<dbReference type="PANTHER" id="PTHR14950">
    <property type="entry name" value="DICER-RELATED"/>
    <property type="match status" value="1"/>
</dbReference>
<keyword evidence="4" id="KW-1185">Reference proteome</keyword>
<dbReference type="GO" id="GO:0016787">
    <property type="term" value="F:hydrolase activity"/>
    <property type="evidence" value="ECO:0007669"/>
    <property type="project" value="UniProtKB-KW"/>
</dbReference>
<gene>
    <name evidence="3" type="ORF">Ciccas_004489</name>
</gene>
<dbReference type="PANTHER" id="PTHR14950:SF37">
    <property type="entry name" value="ENDORIBONUCLEASE DICER"/>
    <property type="match status" value="1"/>
</dbReference>
<protein>
    <recommendedName>
        <fullName evidence="2">RNase III domain-containing protein</fullName>
    </recommendedName>
</protein>
<dbReference type="SMART" id="SM00535">
    <property type="entry name" value="RIBOc"/>
    <property type="match status" value="2"/>
</dbReference>
<feature type="domain" description="RNase III" evidence="2">
    <location>
        <begin position="672"/>
        <end position="798"/>
    </location>
</feature>
<feature type="domain" description="RNase III" evidence="2">
    <location>
        <begin position="876"/>
        <end position="1013"/>
    </location>
</feature>
<dbReference type="SUPFAM" id="SSF69065">
    <property type="entry name" value="RNase III domain-like"/>
    <property type="match status" value="2"/>
</dbReference>
<evidence type="ECO:0000259" key="2">
    <source>
        <dbReference type="PROSITE" id="PS50142"/>
    </source>
</evidence>
<dbReference type="Gene3D" id="1.10.1520.10">
    <property type="entry name" value="Ribonuclease III domain"/>
    <property type="match status" value="2"/>
</dbReference>
<reference evidence="3 4" key="1">
    <citation type="submission" date="2024-11" db="EMBL/GenBank/DDBJ databases">
        <title>Adaptive evolution of stress response genes in parasites aligns with host niche diversity.</title>
        <authorList>
            <person name="Hahn C."/>
            <person name="Resl P."/>
        </authorList>
    </citation>
    <scope>NUCLEOTIDE SEQUENCE [LARGE SCALE GENOMIC DNA]</scope>
    <source>
        <strain evidence="3">EGGRZ-B1_66</strain>
        <tissue evidence="3">Body</tissue>
    </source>
</reference>
<organism evidence="3 4">
    <name type="scientific">Cichlidogyrus casuarinus</name>
    <dbReference type="NCBI Taxonomy" id="1844966"/>
    <lineage>
        <taxon>Eukaryota</taxon>
        <taxon>Metazoa</taxon>
        <taxon>Spiralia</taxon>
        <taxon>Lophotrochozoa</taxon>
        <taxon>Platyhelminthes</taxon>
        <taxon>Monogenea</taxon>
        <taxon>Monopisthocotylea</taxon>
        <taxon>Dactylogyridea</taxon>
        <taxon>Ancyrocephalidae</taxon>
        <taxon>Cichlidogyrus</taxon>
    </lineage>
</organism>
<dbReference type="EMBL" id="JBJKFK010000472">
    <property type="protein sequence ID" value="KAL3316861.1"/>
    <property type="molecule type" value="Genomic_DNA"/>
</dbReference>
<evidence type="ECO:0000313" key="3">
    <source>
        <dbReference type="EMBL" id="KAL3316861.1"/>
    </source>
</evidence>
<dbReference type="InterPro" id="IPR036389">
    <property type="entry name" value="RNase_III_sf"/>
</dbReference>
<dbReference type="AlphaFoldDB" id="A0ABD2QBD8"/>
<dbReference type="Pfam" id="PF00636">
    <property type="entry name" value="Ribonuclease_3"/>
    <property type="match status" value="2"/>
</dbReference>
<dbReference type="PROSITE" id="PS50142">
    <property type="entry name" value="RNASE_3_2"/>
    <property type="match status" value="2"/>
</dbReference>
<comment type="caution">
    <text evidence="3">The sequence shown here is derived from an EMBL/GenBank/DDBJ whole genome shotgun (WGS) entry which is preliminary data.</text>
</comment>
<dbReference type="InterPro" id="IPR000999">
    <property type="entry name" value="RNase_III_dom"/>
</dbReference>
<accession>A0ABD2QBD8</accession>
<sequence length="1040" mass="117841">MPPPENLMGDVLIKTIQEFPINNETFDLIILNRLIEGIDYALFQPIIILEYPFLPSKGPALDSTNFIRISTRNDLELENLASFSSILTVHTNVNNTVFLKADQSNNSRVDVGDPLKFLEKYLNLLEEKFGKKFACAFEPSKDEDTHVYGATYPTGLRSRSKARGPKAATKKLALLYCRQAICNKLIAEAVVDYDAKSHTMKLTQTAPDSSRMSRSVSRSPSSFDLEPEEILVEQDDEVYELNTGQVEKIEPELTIGLGQPRDYYPIKPARTLSSPYQQTILANSSFYLYTFRFPVPDLLAKLYSLPENSLTYTDKSIAVLFSEPISMNKLVCRLPLYLQGGMHRICFKLVQQFSGLSSVHYSLVRMGHKILSFLSIPHKMGRTPFGHSPKLFSTTNPLSEFDSKFEFDPEKARINSFLTIFCETKKDIDFEALSGLVSWCKSTKNNFGMGKQSAFISSGILHNFGMNLNDLPPEERTGRIVRPVEFRPEDPGCHVSLWRGSNKVHCVRVSRNMGATYVVSGHTLKAIKSQSRPQWFPYANTVEVHPLPAWLWIQLTLTPSVLFQLERCMHASDLHVRLLKELYEDDVDLDSSCVPDGTVLMVDRLLGKPTRETSPDPLEVQVCDLPHIGYTDTDFNINESLKLFDPIYETNPIPAYSPEANNENEPLIPRPELLMVSTTHINARDMINYERLEWFGDSLIKFATSCVLFATMKDAEGEMSEKRSTIVSNANLCQIMKQLDLVQYIIGYAFTVENHYIPPSFLVSSPTPHDQSISQILMDKVVADCLESLIGCFLYYCGPQPTIRLLSWFGLTQYPVPKLVASDDAFASIIRQQSYMKLQSEMQPGLAWPKFFLAKDLSLYPGKIEELQAMPNSELVARIESIFGYRFQFKALVMQATTHTSSLENTWGNYRRFEFLGNAVIEFVLTERIYREQNRLSPGELTSVRSALLTCPNLALIVLKMGIHDCLQCDKNLNLQIDQIILLEEKVAPKGINYKMYADLLESIIGAIFLDCDGDHETISCIINNIFEDTYARVIKSQFL</sequence>